<dbReference type="GO" id="GO:0005524">
    <property type="term" value="F:ATP binding"/>
    <property type="evidence" value="ECO:0007669"/>
    <property type="project" value="UniProtKB-UniRule"/>
</dbReference>
<dbReference type="Gene3D" id="3.40.50.300">
    <property type="entry name" value="P-loop containing nucleotide triphosphate hydrolases"/>
    <property type="match status" value="1"/>
</dbReference>
<comment type="caution">
    <text evidence="10">Lacks conserved residue(s) required for the propagation of feature annotation.</text>
</comment>
<dbReference type="SUPFAM" id="SSF52540">
    <property type="entry name" value="P-loop containing nucleoside triphosphate hydrolases"/>
    <property type="match status" value="2"/>
</dbReference>
<dbReference type="EMBL" id="PCTL01000009">
    <property type="protein sequence ID" value="PIP73728.1"/>
    <property type="molecule type" value="Genomic_DNA"/>
</dbReference>
<comment type="caution">
    <text evidence="14">The sequence shown here is derived from an EMBL/GenBank/DDBJ whole genome shotgun (WGS) entry which is preliminary data.</text>
</comment>
<dbReference type="InterPro" id="IPR027417">
    <property type="entry name" value="P-loop_NTPase"/>
</dbReference>
<comment type="similarity">
    <text evidence="3 10 13">Belongs to the IPP transferase family.</text>
</comment>
<reference evidence="14 15" key="1">
    <citation type="submission" date="2017-09" db="EMBL/GenBank/DDBJ databases">
        <title>Depth-based differentiation of microbial function through sediment-hosted aquifers and enrichment of novel symbionts in the deep terrestrial subsurface.</title>
        <authorList>
            <person name="Probst A.J."/>
            <person name="Ladd B."/>
            <person name="Jarett J.K."/>
            <person name="Geller-Mcgrath D.E."/>
            <person name="Sieber C.M."/>
            <person name="Emerson J.B."/>
            <person name="Anantharaman K."/>
            <person name="Thomas B.C."/>
            <person name="Malmstrom R."/>
            <person name="Stieglmeier M."/>
            <person name="Klingl A."/>
            <person name="Woyke T."/>
            <person name="Ryan C.M."/>
            <person name="Banfield J.F."/>
        </authorList>
    </citation>
    <scope>NUCLEOTIDE SEQUENCE [LARGE SCALE GENOMIC DNA]</scope>
    <source>
        <strain evidence="14">CG22_combo_CG10-13_8_21_14_all_47_15</strain>
    </source>
</reference>
<dbReference type="InterPro" id="IPR018022">
    <property type="entry name" value="IPT"/>
</dbReference>
<protein>
    <recommendedName>
        <fullName evidence="10">tRNA dimethylallyltransferase</fullName>
        <ecNumber evidence="10">2.5.1.75</ecNumber>
    </recommendedName>
    <alternativeName>
        <fullName evidence="10">Dimethylallyl diphosphate:tRNA dimethylallyltransferase</fullName>
        <shortName evidence="10">DMAPP:tRNA dimethylallyltransferase</shortName>
        <shortName evidence="10">DMATase</shortName>
    </alternativeName>
    <alternativeName>
        <fullName evidence="10">Isopentenyl-diphosphate:tRNA isopentenyltransferase</fullName>
        <shortName evidence="10">IPP transferase</shortName>
        <shortName evidence="10">IPPT</shortName>
        <shortName evidence="10">IPTase</shortName>
    </alternativeName>
</protein>
<keyword evidence="6 10" id="KW-0547">Nucleotide-binding</keyword>
<feature type="binding site" evidence="10">
    <location>
        <begin position="25"/>
        <end position="30"/>
    </location>
    <ligand>
        <name>substrate</name>
    </ligand>
</feature>
<gene>
    <name evidence="10" type="primary">miaA</name>
    <name evidence="14" type="ORF">COW88_01075</name>
</gene>
<dbReference type="GO" id="GO:0006400">
    <property type="term" value="P:tRNA modification"/>
    <property type="evidence" value="ECO:0007669"/>
    <property type="project" value="TreeGrafter"/>
</dbReference>
<keyword evidence="4 10" id="KW-0808">Transferase</keyword>
<dbReference type="GO" id="GO:0052381">
    <property type="term" value="F:tRNA dimethylallyltransferase activity"/>
    <property type="evidence" value="ECO:0007669"/>
    <property type="project" value="UniProtKB-UniRule"/>
</dbReference>
<comment type="function">
    <text evidence="2 10 12">Catalyzes the transfer of a dimethylallyl group onto the adenine at position 37 in tRNAs that read codons beginning with uridine, leading to the formation of N6-(dimethylallyl)adenosine (i(6)A).</text>
</comment>
<dbReference type="Gene3D" id="1.10.20.140">
    <property type="match status" value="1"/>
</dbReference>
<evidence type="ECO:0000256" key="13">
    <source>
        <dbReference type="RuleBase" id="RU003785"/>
    </source>
</evidence>
<dbReference type="InterPro" id="IPR039657">
    <property type="entry name" value="Dimethylallyltransferase"/>
</dbReference>
<evidence type="ECO:0000256" key="12">
    <source>
        <dbReference type="RuleBase" id="RU003784"/>
    </source>
</evidence>
<feature type="region of interest" description="Interaction with substrate tRNA" evidence="10">
    <location>
        <begin position="48"/>
        <end position="51"/>
    </location>
</feature>
<comment type="subunit">
    <text evidence="10">Monomer.</text>
</comment>
<comment type="catalytic activity">
    <reaction evidence="9 10 11">
        <text>adenosine(37) in tRNA + dimethylallyl diphosphate = N(6)-dimethylallyladenosine(37) in tRNA + diphosphate</text>
        <dbReference type="Rhea" id="RHEA:26482"/>
        <dbReference type="Rhea" id="RHEA-COMP:10162"/>
        <dbReference type="Rhea" id="RHEA-COMP:10375"/>
        <dbReference type="ChEBI" id="CHEBI:33019"/>
        <dbReference type="ChEBI" id="CHEBI:57623"/>
        <dbReference type="ChEBI" id="CHEBI:74411"/>
        <dbReference type="ChEBI" id="CHEBI:74415"/>
        <dbReference type="EC" id="2.5.1.75"/>
    </reaction>
</comment>
<keyword evidence="5 10" id="KW-0819">tRNA processing</keyword>
<evidence type="ECO:0000313" key="14">
    <source>
        <dbReference type="EMBL" id="PIP73728.1"/>
    </source>
</evidence>
<comment type="cofactor">
    <cofactor evidence="1 10">
        <name>Mg(2+)</name>
        <dbReference type="ChEBI" id="CHEBI:18420"/>
    </cofactor>
</comment>
<evidence type="ECO:0000256" key="3">
    <source>
        <dbReference type="ARBA" id="ARBA00005842"/>
    </source>
</evidence>
<evidence type="ECO:0000256" key="5">
    <source>
        <dbReference type="ARBA" id="ARBA00022694"/>
    </source>
</evidence>
<dbReference type="AlphaFoldDB" id="A0A2H0CWD1"/>
<evidence type="ECO:0000256" key="8">
    <source>
        <dbReference type="ARBA" id="ARBA00022842"/>
    </source>
</evidence>
<evidence type="ECO:0000313" key="15">
    <source>
        <dbReference type="Proteomes" id="UP000230638"/>
    </source>
</evidence>
<dbReference type="PANTHER" id="PTHR11088:SF60">
    <property type="entry name" value="TRNA DIMETHYLALLYLTRANSFERASE"/>
    <property type="match status" value="1"/>
</dbReference>
<dbReference type="NCBIfam" id="TIGR00174">
    <property type="entry name" value="miaA"/>
    <property type="match status" value="1"/>
</dbReference>
<feature type="site" description="Interaction with substrate tRNA" evidence="10">
    <location>
        <position position="137"/>
    </location>
</feature>
<name>A0A2H0CWD1_9BACT</name>
<dbReference type="HAMAP" id="MF_00185">
    <property type="entry name" value="IPP_trans"/>
    <property type="match status" value="1"/>
</dbReference>
<evidence type="ECO:0000256" key="7">
    <source>
        <dbReference type="ARBA" id="ARBA00022840"/>
    </source>
</evidence>
<evidence type="ECO:0000256" key="9">
    <source>
        <dbReference type="ARBA" id="ARBA00049563"/>
    </source>
</evidence>
<proteinExistence type="inferred from homology"/>
<evidence type="ECO:0000256" key="10">
    <source>
        <dbReference type="HAMAP-Rule" id="MF_00185"/>
    </source>
</evidence>
<dbReference type="EC" id="2.5.1.75" evidence="10"/>
<sequence>MSLSIKKNIRKSSVGPKILVVVGPTASGKSNLAVSLAKTFNGEVVSADSRQVYRGLDIGTGKVTARETAGIPHHLLNVASPRRAYDAAKYQKKASDAITDIVSRGKLPIIAGGSGFWVNSLVDSIAFPDVTPDIALRKNLSKKSTDELFRILKQLDPRRAKTIDRKNSRRLIRAIEITKTIGIVPPLKKTKPSYKPLFIGIALPLETLKTRIATRTNAMLRRGLIAEVRHLRESGISAARLRELGFEYALPAEYLNGTLTRDELEERLNTETYRYAKRQMTWFRRDSRIIWISGAHTAFRETRKFLAPLQSP</sequence>
<evidence type="ECO:0000256" key="11">
    <source>
        <dbReference type="RuleBase" id="RU003783"/>
    </source>
</evidence>
<dbReference type="PANTHER" id="PTHR11088">
    <property type="entry name" value="TRNA DIMETHYLALLYLTRANSFERASE"/>
    <property type="match status" value="1"/>
</dbReference>
<feature type="site" description="Interaction with substrate tRNA" evidence="10">
    <location>
        <position position="114"/>
    </location>
</feature>
<evidence type="ECO:0000256" key="6">
    <source>
        <dbReference type="ARBA" id="ARBA00022741"/>
    </source>
</evidence>
<accession>A0A2H0CWD1</accession>
<feature type="binding site" evidence="10">
    <location>
        <begin position="23"/>
        <end position="30"/>
    </location>
    <ligand>
        <name>ATP</name>
        <dbReference type="ChEBI" id="CHEBI:30616"/>
    </ligand>
</feature>
<organism evidence="14 15">
    <name type="scientific">Candidatus Lloydbacteria bacterium CG22_combo_CG10-13_8_21_14_all_47_15</name>
    <dbReference type="NCBI Taxonomy" id="1974635"/>
    <lineage>
        <taxon>Bacteria</taxon>
        <taxon>Candidatus Lloydiibacteriota</taxon>
    </lineage>
</organism>
<evidence type="ECO:0000256" key="1">
    <source>
        <dbReference type="ARBA" id="ARBA00001946"/>
    </source>
</evidence>
<keyword evidence="8 10" id="KW-0460">Magnesium</keyword>
<evidence type="ECO:0000256" key="4">
    <source>
        <dbReference type="ARBA" id="ARBA00022679"/>
    </source>
</evidence>
<evidence type="ECO:0000256" key="2">
    <source>
        <dbReference type="ARBA" id="ARBA00003213"/>
    </source>
</evidence>
<keyword evidence="7 10" id="KW-0067">ATP-binding</keyword>
<dbReference type="Pfam" id="PF01715">
    <property type="entry name" value="IPPT"/>
    <property type="match status" value="1"/>
</dbReference>
<dbReference type="Proteomes" id="UP000230638">
    <property type="component" value="Unassembled WGS sequence"/>
</dbReference>